<evidence type="ECO:0000256" key="5">
    <source>
        <dbReference type="SAM" id="MobiDB-lite"/>
    </source>
</evidence>
<dbReference type="Proteomes" id="UP000838756">
    <property type="component" value="Unassembled WGS sequence"/>
</dbReference>
<feature type="compositionally biased region" description="Basic and acidic residues" evidence="5">
    <location>
        <begin position="611"/>
        <end position="623"/>
    </location>
</feature>
<dbReference type="PANTHER" id="PTHR14304">
    <property type="entry name" value="CELL DIVISION CYCLE AND APOPTOSIS REGULATOR PROTEIN"/>
    <property type="match status" value="1"/>
</dbReference>
<comment type="subcellular location">
    <subcellularLocation>
        <location evidence="1">Cytoplasm</location>
    </subcellularLocation>
</comment>
<feature type="compositionally biased region" description="Basic and acidic residues" evidence="5">
    <location>
        <begin position="641"/>
        <end position="652"/>
    </location>
</feature>
<dbReference type="OrthoDB" id="21006at2759"/>
<organism evidence="7 8">
    <name type="scientific">Pararge aegeria aegeria</name>
    <dbReference type="NCBI Taxonomy" id="348720"/>
    <lineage>
        <taxon>Eukaryota</taxon>
        <taxon>Metazoa</taxon>
        <taxon>Ecdysozoa</taxon>
        <taxon>Arthropoda</taxon>
        <taxon>Hexapoda</taxon>
        <taxon>Insecta</taxon>
        <taxon>Pterygota</taxon>
        <taxon>Neoptera</taxon>
        <taxon>Endopterygota</taxon>
        <taxon>Lepidoptera</taxon>
        <taxon>Glossata</taxon>
        <taxon>Ditrysia</taxon>
        <taxon>Papilionoidea</taxon>
        <taxon>Nymphalidae</taxon>
        <taxon>Satyrinae</taxon>
        <taxon>Satyrini</taxon>
        <taxon>Parargina</taxon>
        <taxon>Pararge</taxon>
    </lineage>
</organism>
<dbReference type="PROSITE" id="PS00018">
    <property type="entry name" value="EF_HAND_1"/>
    <property type="match status" value="1"/>
</dbReference>
<feature type="region of interest" description="Disordered" evidence="5">
    <location>
        <begin position="1188"/>
        <end position="1207"/>
    </location>
</feature>
<evidence type="ECO:0000256" key="4">
    <source>
        <dbReference type="ARBA" id="ARBA00023054"/>
    </source>
</evidence>
<dbReference type="InterPro" id="IPR003034">
    <property type="entry name" value="SAP_dom"/>
</dbReference>
<feature type="compositionally biased region" description="Basic residues" evidence="5">
    <location>
        <begin position="229"/>
        <end position="242"/>
    </location>
</feature>
<dbReference type="InterPro" id="IPR025954">
    <property type="entry name" value="DBC1/CARP1_inactive_NUDIX"/>
</dbReference>
<dbReference type="Pfam" id="PF19256">
    <property type="entry name" value="LAIKA"/>
    <property type="match status" value="1"/>
</dbReference>
<feature type="compositionally biased region" description="Acidic residues" evidence="5">
    <location>
        <begin position="624"/>
        <end position="633"/>
    </location>
</feature>
<dbReference type="GO" id="GO:0005737">
    <property type="term" value="C:cytoplasm"/>
    <property type="evidence" value="ECO:0007669"/>
    <property type="project" value="UniProtKB-SubCell"/>
</dbReference>
<feature type="compositionally biased region" description="Polar residues" evidence="5">
    <location>
        <begin position="182"/>
        <end position="193"/>
    </location>
</feature>
<keyword evidence="8" id="KW-1185">Reference proteome</keyword>
<dbReference type="PROSITE" id="PS50800">
    <property type="entry name" value="SAP"/>
    <property type="match status" value="1"/>
</dbReference>
<dbReference type="InterPro" id="IPR025224">
    <property type="entry name" value="CCAR1/CCAR2"/>
</dbReference>
<dbReference type="SMART" id="SM01122">
    <property type="entry name" value="DBC1"/>
    <property type="match status" value="1"/>
</dbReference>
<feature type="compositionally biased region" description="Basic and acidic residues" evidence="5">
    <location>
        <begin position="670"/>
        <end position="708"/>
    </location>
</feature>
<dbReference type="SUPFAM" id="SSF68906">
    <property type="entry name" value="SAP domain"/>
    <property type="match status" value="1"/>
</dbReference>
<sequence>MQTGSGTKNPPWARSNVNTNMTGMNPQIMDPNAAMMSQQGMMPFQQTQAVFNPNMMQAQGGMAMPMAGQMPMNQMAQGQMYPGNVVAYPTPRAMNPNMYQNNASNQNQQTNEQRVFTGTVTKTHNDFGFVDHDVFYQTSVCVKGSIPKVNDRVLVEATYNPNMPFKWNATRVQVLPKGGPNQKVNPQKTNSYNAVPPPSNKKSMLSRRDDRRDDRGPRRDDRINVPMPNRKRSRTRSRSRSRERRDSRNRRDSPPRKRTFVHQPSPAKYVVRMPRIPLDIQKLDVPTLSQRYTNLYVPSDFFSASVKWGETFPPQAPFSLNNPCAYHIMSREVLDPSPNDAVLEPPDADYKFSAKVMLISMPTLESLYQKCGLTKVDEKDKRTNKMPLHPTRLIKFLVGQKGKGGENFAIGGPWSPSLDGENPDTDPGVLVKTAIRTCKALTGIDLSSCIQWYRMVEFYYWREGSGGKSRLECVVLFLPDVWSAQPSRVDWSTVTDHYKAACDAALKKLDGDQEKSSGSDAAPTSGPDAVIDDTSATDKSQIETKDLDKNDSTITIDENDDDDEGKPEPTHYSKIDLRTIKVDQLRQELRARNVSCKGLRSQLVSRLSKLVKGEEEKDQKGDDIMEVEDDDQEEKTPASADKQEDDKEKSSADESVVIADDKEENEEMPDAEKDKKSKETEKKEINREKDKPEEKKEKPKTEKEIEEERKKIEKEKVSLKARYELPANPHIIVHPSSTAKAGKFSCSVATVSLLLDYRITDNKEHSFELFVFAELFNEMLMRDFGFYVYKTLYTLPEKPEKIDESKEKDKSVEKVDKKVDDKKEEKKDDKKEDKDKKDDKEKKDDKDKRDDKDKKDDKDKRDDKRDLRRRDRRDSHSDDERSQSPRRRSRGVDLPPDPYLLLSLVYFDTSRGGTITRKDLQNLFMSLGLQLSRSQVRSVLEKVCIRENFSYKVLIQAIKDLTAGSQDAIQDLPLDGTVVTNEVPQHIAELEATIAAGNRDLLPVFNRNGDDGDSSTGTKDVSNSGVVMYKSRLVDVGALVLGASRWAGERARLEAALKDAGNALKVARATAARTQNAERGAQVQLNDVSSALNAARTRIASLTASSKIFHSALKSIQSKVEAVVNIKYEDDDVVEVFNGPFKSEREFKPVVIEKKEDFNEYVDYSKDNIIEEQDQKTEKLSIESIEPTQNKEADIIASENMDLEEKE</sequence>
<dbReference type="InterPro" id="IPR036361">
    <property type="entry name" value="SAP_dom_sf"/>
</dbReference>
<dbReference type="Pfam" id="PF14443">
    <property type="entry name" value="DBC1"/>
    <property type="match status" value="1"/>
</dbReference>
<feature type="compositionally biased region" description="Basic and acidic residues" evidence="5">
    <location>
        <begin position="206"/>
        <end position="223"/>
    </location>
</feature>
<feature type="region of interest" description="Disordered" evidence="5">
    <location>
        <begin position="611"/>
        <end position="708"/>
    </location>
</feature>
<dbReference type="GO" id="GO:0005634">
    <property type="term" value="C:nucleus"/>
    <property type="evidence" value="ECO:0007669"/>
    <property type="project" value="TreeGrafter"/>
</dbReference>
<reference evidence="7" key="1">
    <citation type="submission" date="2022-03" db="EMBL/GenBank/DDBJ databases">
        <authorList>
            <person name="Lindestad O."/>
        </authorList>
    </citation>
    <scope>NUCLEOTIDE SEQUENCE</scope>
</reference>
<feature type="compositionally biased region" description="Basic and acidic residues" evidence="5">
    <location>
        <begin position="801"/>
        <end position="883"/>
    </location>
</feature>
<feature type="region of interest" description="Disordered" evidence="5">
    <location>
        <begin position="176"/>
        <end position="263"/>
    </location>
</feature>
<evidence type="ECO:0000256" key="2">
    <source>
        <dbReference type="ARBA" id="ARBA00022490"/>
    </source>
</evidence>
<evidence type="ECO:0000313" key="7">
    <source>
        <dbReference type="EMBL" id="CAH2268794.1"/>
    </source>
</evidence>
<dbReference type="EMBL" id="CAKXAJ010026467">
    <property type="protein sequence ID" value="CAH2268794.1"/>
    <property type="molecule type" value="Genomic_DNA"/>
</dbReference>
<evidence type="ECO:0000259" key="6">
    <source>
        <dbReference type="PROSITE" id="PS50800"/>
    </source>
</evidence>
<feature type="region of interest" description="Disordered" evidence="5">
    <location>
        <begin position="801"/>
        <end position="895"/>
    </location>
</feature>
<feature type="compositionally biased region" description="Basic and acidic residues" evidence="5">
    <location>
        <begin position="243"/>
        <end position="255"/>
    </location>
</feature>
<comment type="caution">
    <text evidence="7">The sequence shown here is derived from an EMBL/GenBank/DDBJ whole genome shotgun (WGS) entry which is preliminary data.</text>
</comment>
<dbReference type="InterPro" id="IPR018247">
    <property type="entry name" value="EF_Hand_1_Ca_BS"/>
</dbReference>
<keyword evidence="3" id="KW-0597">Phosphoprotein</keyword>
<dbReference type="AlphaFoldDB" id="A0A8S4SIE9"/>
<feature type="region of interest" description="Disordered" evidence="5">
    <location>
        <begin position="511"/>
        <end position="575"/>
    </location>
</feature>
<accession>A0A8S4SIE9</accession>
<evidence type="ECO:0000256" key="3">
    <source>
        <dbReference type="ARBA" id="ARBA00022553"/>
    </source>
</evidence>
<dbReference type="Pfam" id="PF02037">
    <property type="entry name" value="SAP"/>
    <property type="match status" value="1"/>
</dbReference>
<dbReference type="SMART" id="SM00513">
    <property type="entry name" value="SAP"/>
    <property type="match status" value="1"/>
</dbReference>
<evidence type="ECO:0000256" key="1">
    <source>
        <dbReference type="ARBA" id="ARBA00004496"/>
    </source>
</evidence>
<feature type="compositionally biased region" description="Basic and acidic residues" evidence="5">
    <location>
        <begin position="566"/>
        <end position="575"/>
    </location>
</feature>
<dbReference type="InterPro" id="IPR025223">
    <property type="entry name" value="S1-like_RNA-bd_dom"/>
</dbReference>
<feature type="domain" description="SAP" evidence="6">
    <location>
        <begin position="577"/>
        <end position="611"/>
    </location>
</feature>
<keyword evidence="2" id="KW-0963">Cytoplasm</keyword>
<proteinExistence type="predicted"/>
<dbReference type="PANTHER" id="PTHR14304:SF11">
    <property type="entry name" value="SAP DOMAIN-CONTAINING PROTEIN"/>
    <property type="match status" value="1"/>
</dbReference>
<dbReference type="Pfam" id="PF14444">
    <property type="entry name" value="S1-like"/>
    <property type="match status" value="1"/>
</dbReference>
<keyword evidence="4" id="KW-0175">Coiled coil</keyword>
<dbReference type="InterPro" id="IPR045353">
    <property type="entry name" value="LAIKA"/>
</dbReference>
<evidence type="ECO:0000313" key="8">
    <source>
        <dbReference type="Proteomes" id="UP000838756"/>
    </source>
</evidence>
<protein>
    <submittedName>
        <fullName evidence="7">Jg13653 protein</fullName>
    </submittedName>
</protein>
<dbReference type="GO" id="GO:0006355">
    <property type="term" value="P:regulation of DNA-templated transcription"/>
    <property type="evidence" value="ECO:0007669"/>
    <property type="project" value="InterPro"/>
</dbReference>
<name>A0A8S4SIE9_9NEOP</name>
<dbReference type="Gene3D" id="1.10.720.30">
    <property type="entry name" value="SAP domain"/>
    <property type="match status" value="1"/>
</dbReference>
<gene>
    <name evidence="7" type="primary">jg13653</name>
    <name evidence="7" type="ORF">PAEG_LOCUS27110</name>
</gene>
<feature type="compositionally biased region" description="Basic and acidic residues" evidence="5">
    <location>
        <begin position="540"/>
        <end position="551"/>
    </location>
</feature>